<organism evidence="3 4">
    <name type="scientific">Lymnaea stagnalis</name>
    <name type="common">Great pond snail</name>
    <name type="synonym">Helix stagnalis</name>
    <dbReference type="NCBI Taxonomy" id="6523"/>
    <lineage>
        <taxon>Eukaryota</taxon>
        <taxon>Metazoa</taxon>
        <taxon>Spiralia</taxon>
        <taxon>Lophotrochozoa</taxon>
        <taxon>Mollusca</taxon>
        <taxon>Gastropoda</taxon>
        <taxon>Heterobranchia</taxon>
        <taxon>Euthyneura</taxon>
        <taxon>Panpulmonata</taxon>
        <taxon>Hygrophila</taxon>
        <taxon>Lymnaeoidea</taxon>
        <taxon>Lymnaeidae</taxon>
        <taxon>Lymnaea</taxon>
    </lineage>
</organism>
<dbReference type="InterPro" id="IPR009038">
    <property type="entry name" value="GOLD_dom"/>
</dbReference>
<dbReference type="InterPro" id="IPR011074">
    <property type="entry name" value="CRAL/TRIO_N_dom"/>
</dbReference>
<dbReference type="CDD" id="cd00170">
    <property type="entry name" value="SEC14"/>
    <property type="match status" value="1"/>
</dbReference>
<proteinExistence type="predicted"/>
<dbReference type="SUPFAM" id="SSF101576">
    <property type="entry name" value="Supernatant protein factor (SPF), C-terminal domain"/>
    <property type="match status" value="1"/>
</dbReference>
<sequence length="417" mass="48410">MSGHVGSLSEKQECALAEFRKNVEELLKSHHDDYYLLRWLRARNFDLKKAEAMLRNHIKWREQNNVDTILQDFEIPEVMKRYYTGGLFGQDKDGALVWIDPNGYIDMKGILMSMRKQEVIKSKIWLLEEIYRLFELKSKEQGRRVDQIIIIFDLENFGMKHLWKPGVDIFTEIVAIFEDHYPETLKKTFFFYFFSAPKIFPLAYNLLRPFLSEETHRKVTVCGSNYKETLLQFIDADQLPAHWGGTCVDPDGDRRCPSKIIPGGEIPQSFYRQNDLADVSGFTEVTIGRGSTLQLDFVIDKVGCAIRWQFKTDGFDVGFGVFRRTEDKRQKANEMEHVLPSQRVNSHMVPEDGMVQCKHPGTYIVRFDNTYSWARSKKLYYLIEILEPQVYDLNIPKIDSASSIASKDSQGGSHLSN</sequence>
<dbReference type="PANTHER" id="PTHR23324">
    <property type="entry name" value="SEC14 RELATED PROTEIN"/>
    <property type="match status" value="1"/>
</dbReference>
<dbReference type="PRINTS" id="PR00180">
    <property type="entry name" value="CRETINALDHBP"/>
</dbReference>
<evidence type="ECO:0000313" key="3">
    <source>
        <dbReference type="EMBL" id="CAL1534398.1"/>
    </source>
</evidence>
<dbReference type="PANTHER" id="PTHR23324:SF83">
    <property type="entry name" value="SEC14-LIKE PROTEIN 2"/>
    <property type="match status" value="1"/>
</dbReference>
<name>A0AAV2HLW8_LYMST</name>
<dbReference type="InterPro" id="IPR001251">
    <property type="entry name" value="CRAL-TRIO_dom"/>
</dbReference>
<dbReference type="Proteomes" id="UP001497497">
    <property type="component" value="Unassembled WGS sequence"/>
</dbReference>
<dbReference type="GO" id="GO:0005737">
    <property type="term" value="C:cytoplasm"/>
    <property type="evidence" value="ECO:0007669"/>
    <property type="project" value="TreeGrafter"/>
</dbReference>
<dbReference type="InterPro" id="IPR051064">
    <property type="entry name" value="SEC14/CRAL-TRIO_domain"/>
</dbReference>
<dbReference type="SUPFAM" id="SSF46938">
    <property type="entry name" value="CRAL/TRIO N-terminal domain"/>
    <property type="match status" value="1"/>
</dbReference>
<dbReference type="Gene3D" id="3.40.525.10">
    <property type="entry name" value="CRAL-TRIO lipid binding domain"/>
    <property type="match status" value="1"/>
</dbReference>
<dbReference type="InterPro" id="IPR036865">
    <property type="entry name" value="CRAL-TRIO_dom_sf"/>
</dbReference>
<dbReference type="InterPro" id="IPR036598">
    <property type="entry name" value="GOLD_dom_sf"/>
</dbReference>
<dbReference type="Pfam" id="PF00650">
    <property type="entry name" value="CRAL_TRIO"/>
    <property type="match status" value="1"/>
</dbReference>
<dbReference type="PROSITE" id="PS50191">
    <property type="entry name" value="CRAL_TRIO"/>
    <property type="match status" value="1"/>
</dbReference>
<dbReference type="SUPFAM" id="SSF52087">
    <property type="entry name" value="CRAL/TRIO domain"/>
    <property type="match status" value="1"/>
</dbReference>
<dbReference type="PROSITE" id="PS50866">
    <property type="entry name" value="GOLD"/>
    <property type="match status" value="1"/>
</dbReference>
<reference evidence="3 4" key="1">
    <citation type="submission" date="2024-04" db="EMBL/GenBank/DDBJ databases">
        <authorList>
            <consortium name="Genoscope - CEA"/>
            <person name="William W."/>
        </authorList>
    </citation>
    <scope>NUCLEOTIDE SEQUENCE [LARGE SCALE GENOMIC DNA]</scope>
</reference>
<gene>
    <name evidence="3" type="ORF">GSLYS_00008358001</name>
</gene>
<dbReference type="EMBL" id="CAXITT010000170">
    <property type="protein sequence ID" value="CAL1534398.1"/>
    <property type="molecule type" value="Genomic_DNA"/>
</dbReference>
<dbReference type="SMART" id="SM00516">
    <property type="entry name" value="SEC14"/>
    <property type="match status" value="1"/>
</dbReference>
<evidence type="ECO:0000259" key="2">
    <source>
        <dbReference type="PROSITE" id="PS50866"/>
    </source>
</evidence>
<evidence type="ECO:0000259" key="1">
    <source>
        <dbReference type="PROSITE" id="PS50191"/>
    </source>
</evidence>
<dbReference type="SMART" id="SM01100">
    <property type="entry name" value="CRAL_TRIO_N"/>
    <property type="match status" value="1"/>
</dbReference>
<feature type="domain" description="CRAL-TRIO" evidence="1">
    <location>
        <begin position="75"/>
        <end position="251"/>
    </location>
</feature>
<evidence type="ECO:0008006" key="5">
    <source>
        <dbReference type="Google" id="ProtNLM"/>
    </source>
</evidence>
<dbReference type="Gene3D" id="2.60.120.680">
    <property type="entry name" value="GOLD domain"/>
    <property type="match status" value="1"/>
</dbReference>
<dbReference type="Pfam" id="PF03765">
    <property type="entry name" value="CRAL_TRIO_N"/>
    <property type="match status" value="1"/>
</dbReference>
<evidence type="ECO:0000313" key="4">
    <source>
        <dbReference type="Proteomes" id="UP001497497"/>
    </source>
</evidence>
<accession>A0AAV2HLW8</accession>
<keyword evidence="4" id="KW-1185">Reference proteome</keyword>
<dbReference type="AlphaFoldDB" id="A0AAV2HLW8"/>
<dbReference type="InterPro" id="IPR036273">
    <property type="entry name" value="CRAL/TRIO_N_dom_sf"/>
</dbReference>
<protein>
    <recommendedName>
        <fullName evidence="5">SEC14-like protein 2</fullName>
    </recommendedName>
</protein>
<comment type="caution">
    <text evidence="3">The sequence shown here is derived from an EMBL/GenBank/DDBJ whole genome shotgun (WGS) entry which is preliminary data.</text>
</comment>
<feature type="domain" description="GOLD" evidence="2">
    <location>
        <begin position="254"/>
        <end position="385"/>
    </location>
</feature>